<evidence type="ECO:0000313" key="2">
    <source>
        <dbReference type="Proteomes" id="UP000481454"/>
    </source>
</evidence>
<dbReference type="InterPro" id="IPR016181">
    <property type="entry name" value="Acyl_CoA_acyltransferase"/>
</dbReference>
<sequence>MIYGKDIKYKGILLDEESYKKYDIDNFHCDDENVNIEEYLKYSALNDYSKNIAVTKLIINMENKDVIGFYSLSTTALAFEVSGKTNQLPSMEIKFFAIDKRYQHMKYDEDEEDVLNNLSNMIFFDILYLIRKLSEEICGVHSIILYSVPKAYNFYKRHGFKDFEEFMIRDQASYIQDCVPMYMKL</sequence>
<gene>
    <name evidence="1" type="ORF">G6Z34_13070</name>
</gene>
<evidence type="ECO:0000313" key="1">
    <source>
        <dbReference type="EMBL" id="NGU31016.1"/>
    </source>
</evidence>
<dbReference type="RefSeq" id="WP_164800958.1">
    <property type="nucleotide sequence ID" value="NZ_JAALLZ010000006.1"/>
</dbReference>
<dbReference type="EMBL" id="JAALLZ010000006">
    <property type="protein sequence ID" value="NGU31016.1"/>
    <property type="molecule type" value="Genomic_DNA"/>
</dbReference>
<dbReference type="Gene3D" id="3.40.630.30">
    <property type="match status" value="1"/>
</dbReference>
<dbReference type="Proteomes" id="UP000481454">
    <property type="component" value="Unassembled WGS sequence"/>
</dbReference>
<name>A0AAP6WR02_CLOPF</name>
<proteinExistence type="predicted"/>
<evidence type="ECO:0008006" key="3">
    <source>
        <dbReference type="Google" id="ProtNLM"/>
    </source>
</evidence>
<comment type="caution">
    <text evidence="1">The sequence shown here is derived from an EMBL/GenBank/DDBJ whole genome shotgun (WGS) entry which is preliminary data.</text>
</comment>
<protein>
    <recommendedName>
        <fullName evidence="3">N-acetyltransferase domain-containing protein</fullName>
    </recommendedName>
</protein>
<dbReference type="SUPFAM" id="SSF55729">
    <property type="entry name" value="Acyl-CoA N-acyltransferases (Nat)"/>
    <property type="match status" value="1"/>
</dbReference>
<organism evidence="1 2">
    <name type="scientific">Clostridium perfringens</name>
    <dbReference type="NCBI Taxonomy" id="1502"/>
    <lineage>
        <taxon>Bacteria</taxon>
        <taxon>Bacillati</taxon>
        <taxon>Bacillota</taxon>
        <taxon>Clostridia</taxon>
        <taxon>Eubacteriales</taxon>
        <taxon>Clostridiaceae</taxon>
        <taxon>Clostridium</taxon>
    </lineage>
</organism>
<reference evidence="1 2" key="1">
    <citation type="submission" date="2020-02" db="EMBL/GenBank/DDBJ databases">
        <title>Genomic Insights into the Phylogeny and Genetic Plasticity of the Human and Animal Enteric Pathogen Clostridium perfringens.</title>
        <authorList>
            <person name="Feng Y."/>
            <person name="Hu Y."/>
        </authorList>
    </citation>
    <scope>NUCLEOTIDE SEQUENCE [LARGE SCALE GENOMIC DNA]</scope>
    <source>
        <strain evidence="1 2">CP-40</strain>
    </source>
</reference>
<accession>A0AAP6WR02</accession>
<dbReference type="AlphaFoldDB" id="A0AAP6WR02"/>